<proteinExistence type="predicted"/>
<dbReference type="InterPro" id="IPR053842">
    <property type="entry name" value="NikA-like"/>
</dbReference>
<name>A0A6J5NLF0_9CAUD</name>
<sequence length="51" mass="5515">MATYRKDPSGNISKTIHCRLTEEEHAAIVAKADASGLSITKYVIRALLAAE</sequence>
<accession>A0A6J5NLF0</accession>
<reference evidence="1" key="1">
    <citation type="submission" date="2020-04" db="EMBL/GenBank/DDBJ databases">
        <authorList>
            <person name="Chiriac C."/>
            <person name="Salcher M."/>
            <person name="Ghai R."/>
            <person name="Kavagutti S V."/>
        </authorList>
    </citation>
    <scope>NUCLEOTIDE SEQUENCE</scope>
</reference>
<evidence type="ECO:0000313" key="1">
    <source>
        <dbReference type="EMBL" id="CAB4157768.1"/>
    </source>
</evidence>
<dbReference type="Pfam" id="PF21983">
    <property type="entry name" value="NikA-like"/>
    <property type="match status" value="1"/>
</dbReference>
<evidence type="ECO:0008006" key="2">
    <source>
        <dbReference type="Google" id="ProtNLM"/>
    </source>
</evidence>
<dbReference type="EMBL" id="LR796657">
    <property type="protein sequence ID" value="CAB4157768.1"/>
    <property type="molecule type" value="Genomic_DNA"/>
</dbReference>
<gene>
    <name evidence="1" type="ORF">UFOVP681_44</name>
</gene>
<protein>
    <recommendedName>
        <fullName evidence="2">DUF1778 domain-containing protein</fullName>
    </recommendedName>
</protein>
<organism evidence="1">
    <name type="scientific">uncultured Caudovirales phage</name>
    <dbReference type="NCBI Taxonomy" id="2100421"/>
    <lineage>
        <taxon>Viruses</taxon>
        <taxon>Duplodnaviria</taxon>
        <taxon>Heunggongvirae</taxon>
        <taxon>Uroviricota</taxon>
        <taxon>Caudoviricetes</taxon>
        <taxon>Peduoviridae</taxon>
        <taxon>Maltschvirus</taxon>
        <taxon>Maltschvirus maltsch</taxon>
    </lineage>
</organism>